<evidence type="ECO:0000256" key="9">
    <source>
        <dbReference type="SAM" id="MobiDB-lite"/>
    </source>
</evidence>
<feature type="region of interest" description="Disordered" evidence="9">
    <location>
        <begin position="86"/>
        <end position="122"/>
    </location>
</feature>
<dbReference type="Proteomes" id="UP000002624">
    <property type="component" value="Unassembled WGS sequence"/>
</dbReference>
<proteinExistence type="inferred from homology"/>
<comment type="subunit">
    <text evidence="7">Component of the Mediator complex.</text>
</comment>
<evidence type="ECO:0000256" key="7">
    <source>
        <dbReference type="RuleBase" id="RU364145"/>
    </source>
</evidence>
<feature type="compositionally biased region" description="Low complexity" evidence="9">
    <location>
        <begin position="36"/>
        <end position="58"/>
    </location>
</feature>
<keyword evidence="4 7" id="KW-0010">Activator</keyword>
<dbReference type="HOGENOM" id="CLU_097220_1_0_1"/>
<comment type="similarity">
    <text evidence="2 7">Belongs to the Mediator complex subunit 9 family.</text>
</comment>
<feature type="coiled-coil region" evidence="8">
    <location>
        <begin position="164"/>
        <end position="191"/>
    </location>
</feature>
<dbReference type="Pfam" id="PF07544">
    <property type="entry name" value="Med9"/>
    <property type="match status" value="1"/>
</dbReference>
<name>C6H760_AJECH</name>
<accession>C6H760</accession>
<evidence type="ECO:0000256" key="3">
    <source>
        <dbReference type="ARBA" id="ARBA00023015"/>
    </source>
</evidence>
<dbReference type="EMBL" id="GG692420">
    <property type="protein sequence ID" value="EER44231.1"/>
    <property type="molecule type" value="Genomic_DNA"/>
</dbReference>
<dbReference type="InterPro" id="IPR011425">
    <property type="entry name" value="Med9"/>
</dbReference>
<dbReference type="OMA" id="IRIQKAH"/>
<feature type="region of interest" description="Disordered" evidence="9">
    <location>
        <begin position="19"/>
        <end position="70"/>
    </location>
</feature>
<evidence type="ECO:0000256" key="4">
    <source>
        <dbReference type="ARBA" id="ARBA00023159"/>
    </source>
</evidence>
<protein>
    <recommendedName>
        <fullName evidence="7">Mediator of RNA polymerase II transcription subunit 9</fullName>
    </recommendedName>
    <alternativeName>
        <fullName evidence="7">Mediator complex subunit 9</fullName>
    </alternativeName>
</protein>
<dbReference type="GO" id="GO:0016592">
    <property type="term" value="C:mediator complex"/>
    <property type="evidence" value="ECO:0007669"/>
    <property type="project" value="InterPro"/>
</dbReference>
<dbReference type="GO" id="GO:0006357">
    <property type="term" value="P:regulation of transcription by RNA polymerase II"/>
    <property type="evidence" value="ECO:0007669"/>
    <property type="project" value="InterPro"/>
</dbReference>
<organism evidence="10 11">
    <name type="scientific">Ajellomyces capsulatus (strain H143)</name>
    <name type="common">Darling's disease fungus</name>
    <name type="synonym">Histoplasma capsulatum</name>
    <dbReference type="NCBI Taxonomy" id="544712"/>
    <lineage>
        <taxon>Eukaryota</taxon>
        <taxon>Fungi</taxon>
        <taxon>Dikarya</taxon>
        <taxon>Ascomycota</taxon>
        <taxon>Pezizomycotina</taxon>
        <taxon>Eurotiomycetes</taxon>
        <taxon>Eurotiomycetidae</taxon>
        <taxon>Onygenales</taxon>
        <taxon>Ajellomycetaceae</taxon>
        <taxon>Histoplasma</taxon>
    </lineage>
</organism>
<keyword evidence="6 7" id="KW-0539">Nucleus</keyword>
<feature type="compositionally biased region" description="Polar residues" evidence="9">
    <location>
        <begin position="19"/>
        <end position="31"/>
    </location>
</feature>
<dbReference type="VEuPathDB" id="FungiDB:HCDG_02261"/>
<dbReference type="STRING" id="544712.C6H760"/>
<reference evidence="11" key="1">
    <citation type="submission" date="2009-05" db="EMBL/GenBank/DDBJ databases">
        <title>The genome sequence of Ajellomyces capsulatus strain H143.</title>
        <authorList>
            <person name="Champion M."/>
            <person name="Cuomo C.A."/>
            <person name="Ma L.-J."/>
            <person name="Henn M.R."/>
            <person name="Sil A."/>
            <person name="Goldman B."/>
            <person name="Young S.K."/>
            <person name="Kodira C.D."/>
            <person name="Zeng Q."/>
            <person name="Koehrsen M."/>
            <person name="Alvarado L."/>
            <person name="Berlin A.M."/>
            <person name="Borenstein D."/>
            <person name="Chen Z."/>
            <person name="Engels R."/>
            <person name="Freedman E."/>
            <person name="Gellesch M."/>
            <person name="Goldberg J."/>
            <person name="Griggs A."/>
            <person name="Gujja S."/>
            <person name="Heiman D.I."/>
            <person name="Hepburn T.A."/>
            <person name="Howarth C."/>
            <person name="Jen D."/>
            <person name="Larson L."/>
            <person name="Lewis B."/>
            <person name="Mehta T."/>
            <person name="Park D."/>
            <person name="Pearson M."/>
            <person name="Roberts A."/>
            <person name="Saif S."/>
            <person name="Shea T.D."/>
            <person name="Shenoy N."/>
            <person name="Sisk P."/>
            <person name="Stolte C."/>
            <person name="Sykes S."/>
            <person name="Walk T."/>
            <person name="White J."/>
            <person name="Yandava C."/>
            <person name="Klein B."/>
            <person name="McEwen J.G."/>
            <person name="Puccia R."/>
            <person name="Goldman G.H."/>
            <person name="Felipe M.S."/>
            <person name="Nino-Vega G."/>
            <person name="San-Blas G."/>
            <person name="Taylor J.W."/>
            <person name="Mendoza L."/>
            <person name="Galagan J.E."/>
            <person name="Nusbaum C."/>
            <person name="Birren B.W."/>
        </authorList>
    </citation>
    <scope>NUCLEOTIDE SEQUENCE [LARGE SCALE GENOMIC DNA]</scope>
    <source>
        <strain evidence="11">H143</strain>
    </source>
</reference>
<evidence type="ECO:0000256" key="6">
    <source>
        <dbReference type="ARBA" id="ARBA00023242"/>
    </source>
</evidence>
<sequence length="209" mass="21767">MTSSLSPTSVSMPGIKVVSSLQSATNTSSPATPGVPQQLQVQSQTQHQPQQEDQQSIPQPAPFPPPQTFDILPSLHDLLLRLASSSSNPHQHQTDPTSAGDNDGPSSAIGGPGTGPGVAANTTAARPTSVDAAAVAFLDPKLLLSEASAVKIRIQKAKAALESLPDIQRGVAEQEDEIRVLEERIERLKGIIVEFGKRSTGFAGVPGMG</sequence>
<dbReference type="OrthoDB" id="5414694at2759"/>
<dbReference type="GO" id="GO:0003712">
    <property type="term" value="F:transcription coregulator activity"/>
    <property type="evidence" value="ECO:0007669"/>
    <property type="project" value="InterPro"/>
</dbReference>
<keyword evidence="8" id="KW-0175">Coiled coil</keyword>
<keyword evidence="3 7" id="KW-0805">Transcription regulation</keyword>
<evidence type="ECO:0000256" key="1">
    <source>
        <dbReference type="ARBA" id="ARBA00004123"/>
    </source>
</evidence>
<keyword evidence="5 7" id="KW-0804">Transcription</keyword>
<dbReference type="AlphaFoldDB" id="C6H760"/>
<evidence type="ECO:0000256" key="2">
    <source>
        <dbReference type="ARBA" id="ARBA00008089"/>
    </source>
</evidence>
<gene>
    <name evidence="7" type="primary">MED9</name>
    <name evidence="10" type="ORF">HCDG_02261</name>
</gene>
<comment type="subcellular location">
    <subcellularLocation>
        <location evidence="1 7">Nucleus</location>
    </subcellularLocation>
</comment>
<evidence type="ECO:0000256" key="5">
    <source>
        <dbReference type="ARBA" id="ARBA00023163"/>
    </source>
</evidence>
<comment type="function">
    <text evidence="7">Component of the Mediator complex, a coactivator involved in the regulated transcription of nearly all RNA polymerase II-dependent genes. Mediator functions as a bridge to convey information from gene-specific regulatory proteins to the basal RNA polymerase II transcription machinery. Mediator is recruited to promoters by direct interactions with regulatory proteins and serves as a scaffold for the assembly of a functional preinitiation complex with RNA polymerase II and the general transcription factors.</text>
</comment>
<evidence type="ECO:0000256" key="8">
    <source>
        <dbReference type="SAM" id="Coils"/>
    </source>
</evidence>
<evidence type="ECO:0000313" key="10">
    <source>
        <dbReference type="EMBL" id="EER44231.1"/>
    </source>
</evidence>
<feature type="compositionally biased region" description="Polar residues" evidence="9">
    <location>
        <begin position="86"/>
        <end position="100"/>
    </location>
</feature>
<evidence type="ECO:0000313" key="11">
    <source>
        <dbReference type="Proteomes" id="UP000002624"/>
    </source>
</evidence>